<keyword evidence="2 5" id="KW-0812">Transmembrane</keyword>
<dbReference type="OrthoDB" id="7828645at2"/>
<evidence type="ECO:0000256" key="1">
    <source>
        <dbReference type="ARBA" id="ARBA00004141"/>
    </source>
</evidence>
<name>N1MJQ0_9SPHN</name>
<evidence type="ECO:0000256" key="3">
    <source>
        <dbReference type="ARBA" id="ARBA00022989"/>
    </source>
</evidence>
<dbReference type="Pfam" id="PF07298">
    <property type="entry name" value="NnrU"/>
    <property type="match status" value="1"/>
</dbReference>
<reference evidence="8" key="2">
    <citation type="submission" date="2013-04" db="EMBL/GenBank/DDBJ databases">
        <title>Bisphenol A degrading Sphingobium sp. strain BiD32.</title>
        <authorList>
            <person name="Nielsen J.L."/>
            <person name="Zhou N.A."/>
            <person name="Kjeldal H."/>
        </authorList>
    </citation>
    <scope>NUCLEOTIDE SEQUENCE [LARGE SCALE GENOMIC DNA]</scope>
    <source>
        <strain evidence="8">BiD32</strain>
    </source>
</reference>
<reference evidence="7 8" key="1">
    <citation type="submission" date="2013-03" db="EMBL/GenBank/DDBJ databases">
        <authorList>
            <person name="Le V."/>
        </authorList>
    </citation>
    <scope>NUCLEOTIDE SEQUENCE [LARGE SCALE GENOMIC DNA]</scope>
    <source>
        <strain evidence="7 8">BiD32</strain>
    </source>
</reference>
<accession>N1MJQ0</accession>
<comment type="caution">
    <text evidence="7">The sequence shown here is derived from an EMBL/GenBank/DDBJ whole genome shotgun (WGS) entry which is preliminary data.</text>
</comment>
<evidence type="ECO:0000313" key="7">
    <source>
        <dbReference type="EMBL" id="CCW16989.1"/>
    </source>
</evidence>
<evidence type="ECO:0000256" key="5">
    <source>
        <dbReference type="SAM" id="Phobius"/>
    </source>
</evidence>
<evidence type="ECO:0000256" key="4">
    <source>
        <dbReference type="ARBA" id="ARBA00023136"/>
    </source>
</evidence>
<dbReference type="GO" id="GO:0016020">
    <property type="term" value="C:membrane"/>
    <property type="evidence" value="ECO:0007669"/>
    <property type="project" value="UniProtKB-SubCell"/>
</dbReference>
<feature type="transmembrane region" description="Helical" evidence="5">
    <location>
        <begin position="137"/>
        <end position="157"/>
    </location>
</feature>
<dbReference type="InterPro" id="IPR009915">
    <property type="entry name" value="NnrU_dom"/>
</dbReference>
<dbReference type="RefSeq" id="WP_006952715.1">
    <property type="nucleotide sequence ID" value="NZ_CAVK010000061.1"/>
</dbReference>
<protein>
    <submittedName>
        <fullName evidence="7">NnrU family protein, required for expression of nitric oxide and nitrite reductases (Nir and Nor)</fullName>
    </submittedName>
</protein>
<feature type="transmembrane region" description="Helical" evidence="5">
    <location>
        <begin position="70"/>
        <end position="91"/>
    </location>
</feature>
<sequence>MTEFLAALAIFLASHSIPARPRTRAALVGILGERFYIAIYALISLALLGWLIVAARHAPYIPLWAPEPSLYWAPILVMPVALFFLIGGTIIPNPLSVGFMANRFDPKKPGLVGITRHPILWGFVFWSACHVIPNGDLVSVILFGGFAAFALLAMPIIDRRKQRQLGLGWPDLARRTSVIPFWAMLRGPGSRAWPGHSFAMTAVITIIAYAALLLAHATLFGPDPTIILF</sequence>
<keyword evidence="4 5" id="KW-0472">Membrane</keyword>
<dbReference type="Proteomes" id="UP000013201">
    <property type="component" value="Unassembled WGS sequence"/>
</dbReference>
<evidence type="ECO:0000256" key="2">
    <source>
        <dbReference type="ARBA" id="ARBA00022692"/>
    </source>
</evidence>
<organism evidence="7 8">
    <name type="scientific">Sphingobium indicum BiD32</name>
    <dbReference type="NCBI Taxonomy" id="1301087"/>
    <lineage>
        <taxon>Bacteria</taxon>
        <taxon>Pseudomonadati</taxon>
        <taxon>Pseudomonadota</taxon>
        <taxon>Alphaproteobacteria</taxon>
        <taxon>Sphingomonadales</taxon>
        <taxon>Sphingomonadaceae</taxon>
        <taxon>Sphingobium</taxon>
    </lineage>
</organism>
<comment type="subcellular location">
    <subcellularLocation>
        <location evidence="1">Membrane</location>
        <topology evidence="1">Multi-pass membrane protein</topology>
    </subcellularLocation>
</comment>
<proteinExistence type="predicted"/>
<feature type="transmembrane region" description="Helical" evidence="5">
    <location>
        <begin position="35"/>
        <end position="58"/>
    </location>
</feature>
<keyword evidence="3 5" id="KW-1133">Transmembrane helix</keyword>
<dbReference type="EMBL" id="CAVK010000061">
    <property type="protein sequence ID" value="CCW16989.1"/>
    <property type="molecule type" value="Genomic_DNA"/>
</dbReference>
<feature type="domain" description="NnrU" evidence="6">
    <location>
        <begin position="4"/>
        <end position="224"/>
    </location>
</feature>
<keyword evidence="8" id="KW-1185">Reference proteome</keyword>
<evidence type="ECO:0000313" key="8">
    <source>
        <dbReference type="Proteomes" id="UP000013201"/>
    </source>
</evidence>
<evidence type="ECO:0000259" key="6">
    <source>
        <dbReference type="Pfam" id="PF07298"/>
    </source>
</evidence>
<feature type="transmembrane region" description="Helical" evidence="5">
    <location>
        <begin position="198"/>
        <end position="219"/>
    </location>
</feature>
<gene>
    <name evidence="7" type="ORF">EBBID32_13280</name>
</gene>
<dbReference type="AlphaFoldDB" id="N1MJQ0"/>